<organism evidence="4 5">
    <name type="scientific">Coregonus suidteri</name>
    <dbReference type="NCBI Taxonomy" id="861788"/>
    <lineage>
        <taxon>Eukaryota</taxon>
        <taxon>Metazoa</taxon>
        <taxon>Chordata</taxon>
        <taxon>Craniata</taxon>
        <taxon>Vertebrata</taxon>
        <taxon>Euteleostomi</taxon>
        <taxon>Actinopterygii</taxon>
        <taxon>Neopterygii</taxon>
        <taxon>Teleostei</taxon>
        <taxon>Protacanthopterygii</taxon>
        <taxon>Salmoniformes</taxon>
        <taxon>Salmonidae</taxon>
        <taxon>Coregoninae</taxon>
        <taxon>Coregonus</taxon>
    </lineage>
</organism>
<evidence type="ECO:0000259" key="3">
    <source>
        <dbReference type="PROSITE" id="PS50157"/>
    </source>
</evidence>
<feature type="domain" description="C2H2-type" evidence="3">
    <location>
        <begin position="48"/>
        <end position="77"/>
    </location>
</feature>
<protein>
    <recommendedName>
        <fullName evidence="3">C2H2-type domain-containing protein</fullName>
    </recommendedName>
</protein>
<keyword evidence="1" id="KW-0479">Metal-binding</keyword>
<dbReference type="PANTHER" id="PTHR21695">
    <property type="entry name" value="ZINC FINGER PROTEIN 414"/>
    <property type="match status" value="1"/>
</dbReference>
<feature type="compositionally biased region" description="Pro residues" evidence="2">
    <location>
        <begin position="290"/>
        <end position="307"/>
    </location>
</feature>
<accession>A0AAN8L3F5</accession>
<keyword evidence="1" id="KW-0863">Zinc-finger</keyword>
<comment type="caution">
    <text evidence="4">The sequence shown here is derived from an EMBL/GenBank/DDBJ whole genome shotgun (WGS) entry which is preliminary data.</text>
</comment>
<dbReference type="PANTHER" id="PTHR21695:SF0">
    <property type="entry name" value="ZINC FINGER PROTEIN 414"/>
    <property type="match status" value="1"/>
</dbReference>
<dbReference type="InterPro" id="IPR039882">
    <property type="entry name" value="ZN414"/>
</dbReference>
<dbReference type="SMART" id="SM00355">
    <property type="entry name" value="ZnF_C2H2"/>
    <property type="match status" value="3"/>
</dbReference>
<evidence type="ECO:0000313" key="4">
    <source>
        <dbReference type="EMBL" id="KAK6302217.1"/>
    </source>
</evidence>
<dbReference type="InterPro" id="IPR013087">
    <property type="entry name" value="Znf_C2H2_type"/>
</dbReference>
<dbReference type="Pfam" id="PF15909">
    <property type="entry name" value="zf-C2H2_8"/>
    <property type="match status" value="1"/>
</dbReference>
<gene>
    <name evidence="4" type="ORF">J4Q44_G00265720</name>
</gene>
<feature type="compositionally biased region" description="Polar residues" evidence="2">
    <location>
        <begin position="245"/>
        <end position="259"/>
    </location>
</feature>
<evidence type="ECO:0000256" key="1">
    <source>
        <dbReference type="PROSITE-ProRule" id="PRU00042"/>
    </source>
</evidence>
<dbReference type="PROSITE" id="PS00028">
    <property type="entry name" value="ZINC_FINGER_C2H2_1"/>
    <property type="match status" value="2"/>
</dbReference>
<feature type="compositionally biased region" description="Polar residues" evidence="2">
    <location>
        <begin position="174"/>
        <end position="186"/>
    </location>
</feature>
<feature type="compositionally biased region" description="Basic and acidic residues" evidence="2">
    <location>
        <begin position="148"/>
        <end position="159"/>
    </location>
</feature>
<dbReference type="AlphaFoldDB" id="A0AAN8L3F5"/>
<feature type="domain" description="C2H2-type" evidence="3">
    <location>
        <begin position="336"/>
        <end position="364"/>
    </location>
</feature>
<dbReference type="Gene3D" id="3.30.160.60">
    <property type="entry name" value="Classic Zinc Finger"/>
    <property type="match status" value="1"/>
</dbReference>
<dbReference type="InterPro" id="IPR031799">
    <property type="entry name" value="Znf-C2H2_ribbon"/>
</dbReference>
<evidence type="ECO:0000313" key="5">
    <source>
        <dbReference type="Proteomes" id="UP001356427"/>
    </source>
</evidence>
<feature type="compositionally biased region" description="Polar residues" evidence="2">
    <location>
        <begin position="19"/>
        <end position="30"/>
    </location>
</feature>
<dbReference type="Proteomes" id="UP001356427">
    <property type="component" value="Unassembled WGS sequence"/>
</dbReference>
<dbReference type="PROSITE" id="PS50157">
    <property type="entry name" value="ZINC_FINGER_C2H2_2"/>
    <property type="match status" value="3"/>
</dbReference>
<feature type="region of interest" description="Disordered" evidence="2">
    <location>
        <begin position="341"/>
        <end position="386"/>
    </location>
</feature>
<dbReference type="EMBL" id="JAGTTL010000025">
    <property type="protein sequence ID" value="KAK6302217.1"/>
    <property type="molecule type" value="Genomic_DNA"/>
</dbReference>
<feature type="domain" description="C2H2-type" evidence="3">
    <location>
        <begin position="86"/>
        <end position="115"/>
    </location>
</feature>
<keyword evidence="5" id="KW-1185">Reference proteome</keyword>
<feature type="region of interest" description="Disordered" evidence="2">
    <location>
        <begin position="1"/>
        <end position="44"/>
    </location>
</feature>
<keyword evidence="1" id="KW-0862">Zinc</keyword>
<feature type="region of interest" description="Disordered" evidence="2">
    <location>
        <begin position="144"/>
        <end position="327"/>
    </location>
</feature>
<sequence length="386" mass="41526">MSELVRLLSTSPVPPVDRSSPTNTTMSTGMASAPPPQPTSNTTQGQRLTCTLYGCQRVYTDPDSLARHIKDHQNHIPTQSLPGKVFLCSSTGCNGSFASMLLLMEHMRQHHKPNTYFLCQSCRSKLRSYRALLKHLHTCAKVARGKAKAGEQAEVKPDPDADPDAAVPMATDPSSTDQETPQQQEPMESEPSHLVPGSAGSDPHSALAPSPYHPPEDGSLLSLDPNSALLPGAFSLQEPGGGGLSATQLTHSPGLTDQPQLPEGSFGSFSQYRQSPLEVSGPELQQQQRPPMPAPPALPSSPPPQTSTPPGSNARWRKKGQSFNSRILWKHTRGRYSCVQCGHSTPNRKEMTAHIKGQHKSPAAKPGNDTDVHEASPSSDRGHTHL</sequence>
<name>A0AAN8L3F5_9TELE</name>
<feature type="compositionally biased region" description="Low complexity" evidence="2">
    <location>
        <begin position="164"/>
        <end position="173"/>
    </location>
</feature>
<feature type="compositionally biased region" description="Basic and acidic residues" evidence="2">
    <location>
        <begin position="368"/>
        <end position="386"/>
    </location>
</feature>
<dbReference type="GO" id="GO:0008270">
    <property type="term" value="F:zinc ion binding"/>
    <property type="evidence" value="ECO:0007669"/>
    <property type="project" value="UniProtKB-KW"/>
</dbReference>
<reference evidence="4 5" key="1">
    <citation type="submission" date="2021-04" db="EMBL/GenBank/DDBJ databases">
        <authorList>
            <person name="De Guttry C."/>
            <person name="Zahm M."/>
            <person name="Klopp C."/>
            <person name="Cabau C."/>
            <person name="Louis A."/>
            <person name="Berthelot C."/>
            <person name="Parey E."/>
            <person name="Roest Crollius H."/>
            <person name="Montfort J."/>
            <person name="Robinson-Rechavi M."/>
            <person name="Bucao C."/>
            <person name="Bouchez O."/>
            <person name="Gislard M."/>
            <person name="Lluch J."/>
            <person name="Milhes M."/>
            <person name="Lampietro C."/>
            <person name="Lopez Roques C."/>
            <person name="Donnadieu C."/>
            <person name="Braasch I."/>
            <person name="Desvignes T."/>
            <person name="Postlethwait J."/>
            <person name="Bobe J."/>
            <person name="Wedekind C."/>
            <person name="Guiguen Y."/>
        </authorList>
    </citation>
    <scope>NUCLEOTIDE SEQUENCE [LARGE SCALE GENOMIC DNA]</scope>
    <source>
        <strain evidence="4">Cs_M1</strain>
        <tissue evidence="4">Blood</tissue>
    </source>
</reference>
<proteinExistence type="predicted"/>
<evidence type="ECO:0000256" key="2">
    <source>
        <dbReference type="SAM" id="MobiDB-lite"/>
    </source>
</evidence>